<dbReference type="InterPro" id="IPR015943">
    <property type="entry name" value="WD40/YVTN_repeat-like_dom_sf"/>
</dbReference>
<dbReference type="Pfam" id="PF14783">
    <property type="entry name" value="BBS2_Mid"/>
    <property type="match status" value="1"/>
</dbReference>
<evidence type="ECO:0000259" key="9">
    <source>
        <dbReference type="Pfam" id="PF23350"/>
    </source>
</evidence>
<dbReference type="GO" id="GO:0043005">
    <property type="term" value="C:neuron projection"/>
    <property type="evidence" value="ECO:0007669"/>
    <property type="project" value="TreeGrafter"/>
</dbReference>
<evidence type="ECO:0000256" key="6">
    <source>
        <dbReference type="ARBA" id="ARBA00023273"/>
    </source>
</evidence>
<evidence type="ECO:0000313" key="11">
    <source>
        <dbReference type="EMBL" id="KAE9541322.1"/>
    </source>
</evidence>
<dbReference type="InterPro" id="IPR055380">
    <property type="entry name" value="BBS2_hp_dom"/>
</dbReference>
<organism evidence="11 12">
    <name type="scientific">Aphis glycines</name>
    <name type="common">Soybean aphid</name>
    <dbReference type="NCBI Taxonomy" id="307491"/>
    <lineage>
        <taxon>Eukaryota</taxon>
        <taxon>Metazoa</taxon>
        <taxon>Ecdysozoa</taxon>
        <taxon>Arthropoda</taxon>
        <taxon>Hexapoda</taxon>
        <taxon>Insecta</taxon>
        <taxon>Pterygota</taxon>
        <taxon>Neoptera</taxon>
        <taxon>Paraneoptera</taxon>
        <taxon>Hemiptera</taxon>
        <taxon>Sternorrhyncha</taxon>
        <taxon>Aphidomorpha</taxon>
        <taxon>Aphidoidea</taxon>
        <taxon>Aphididae</taxon>
        <taxon>Aphidini</taxon>
        <taxon>Aphis</taxon>
        <taxon>Aphis</taxon>
    </lineage>
</organism>
<keyword evidence="4" id="KW-0969">Cilium</keyword>
<protein>
    <recommendedName>
        <fullName evidence="13">Bardet-Biedl syndrome 2 protein homolog</fullName>
    </recommendedName>
</protein>
<dbReference type="GO" id="GO:0031514">
    <property type="term" value="C:motile cilium"/>
    <property type="evidence" value="ECO:0007669"/>
    <property type="project" value="TreeGrafter"/>
</dbReference>
<comment type="subcellular location">
    <subcellularLocation>
        <location evidence="1">Cell projection</location>
        <location evidence="1">Cilium</location>
    </subcellularLocation>
    <subcellularLocation>
        <location evidence="2">Cytoplasm</location>
        <location evidence="2">Cytoskeleton</location>
    </subcellularLocation>
</comment>
<evidence type="ECO:0000256" key="3">
    <source>
        <dbReference type="ARBA" id="ARBA00022490"/>
    </source>
</evidence>
<keyword evidence="6" id="KW-0966">Cell projection</keyword>
<dbReference type="EMBL" id="VYZN01000013">
    <property type="protein sequence ID" value="KAE9541322.1"/>
    <property type="molecule type" value="Genomic_DNA"/>
</dbReference>
<evidence type="ECO:0000313" key="12">
    <source>
        <dbReference type="Proteomes" id="UP000475862"/>
    </source>
</evidence>
<dbReference type="GO" id="GO:0016020">
    <property type="term" value="C:membrane"/>
    <property type="evidence" value="ECO:0007669"/>
    <property type="project" value="TreeGrafter"/>
</dbReference>
<evidence type="ECO:0000259" key="7">
    <source>
        <dbReference type="Pfam" id="PF14782"/>
    </source>
</evidence>
<dbReference type="InterPro" id="IPR029429">
    <property type="entry name" value="BBS2_Mid"/>
</dbReference>
<reference evidence="11 12" key="1">
    <citation type="submission" date="2019-08" db="EMBL/GenBank/DDBJ databases">
        <title>The genome of the soybean aphid Biotype 1, its phylome, world population structure and adaptation to the North American continent.</title>
        <authorList>
            <person name="Giordano R."/>
            <person name="Donthu R.K."/>
            <person name="Hernandez A.G."/>
            <person name="Wright C.L."/>
            <person name="Zimin A.V."/>
        </authorList>
    </citation>
    <scope>NUCLEOTIDE SEQUENCE [LARGE SCALE GENOMIC DNA]</scope>
    <source>
        <tissue evidence="11">Whole aphids</tissue>
    </source>
</reference>
<dbReference type="GO" id="GO:1905515">
    <property type="term" value="P:non-motile cilium assembly"/>
    <property type="evidence" value="ECO:0007669"/>
    <property type="project" value="InterPro"/>
</dbReference>
<dbReference type="PANTHER" id="PTHR32465:SF0">
    <property type="entry name" value="BARDET-BIEDL SYNDROME 2 PROTEIN"/>
    <property type="match status" value="1"/>
</dbReference>
<keyword evidence="12" id="KW-1185">Reference proteome</keyword>
<dbReference type="AlphaFoldDB" id="A0A6G0TYF3"/>
<evidence type="ECO:0000256" key="2">
    <source>
        <dbReference type="ARBA" id="ARBA00004245"/>
    </source>
</evidence>
<keyword evidence="5" id="KW-0206">Cytoskeleton</keyword>
<proteinExistence type="predicted"/>
<evidence type="ECO:0000256" key="4">
    <source>
        <dbReference type="ARBA" id="ARBA00023069"/>
    </source>
</evidence>
<dbReference type="SUPFAM" id="SSF50998">
    <property type="entry name" value="Quinoprotein alcohol dehydrogenase-like"/>
    <property type="match status" value="1"/>
</dbReference>
<evidence type="ECO:0000259" key="10">
    <source>
        <dbReference type="Pfam" id="PF23353"/>
    </source>
</evidence>
<dbReference type="InterPro" id="IPR016616">
    <property type="entry name" value="Bardet-Biedl_syndrome_2_prot"/>
</dbReference>
<dbReference type="PANTHER" id="PTHR32465">
    <property type="entry name" value="BARDET-BIEDL SYNDROME 2 PROTEIN"/>
    <property type="match status" value="1"/>
</dbReference>
<dbReference type="Proteomes" id="UP000475862">
    <property type="component" value="Unassembled WGS sequence"/>
</dbReference>
<feature type="domain" description="BBS2 hairpin" evidence="10">
    <location>
        <begin position="506"/>
        <end position="603"/>
    </location>
</feature>
<dbReference type="Pfam" id="PF23350">
    <property type="entry name" value="BBS2_pf"/>
    <property type="match status" value="1"/>
</dbReference>
<gene>
    <name evidence="11" type="ORF">AGLY_004567</name>
</gene>
<name>A0A6G0TYF3_APHGL</name>
<evidence type="ECO:0000256" key="5">
    <source>
        <dbReference type="ARBA" id="ARBA00023212"/>
    </source>
</evidence>
<dbReference type="GO" id="GO:0034464">
    <property type="term" value="C:BBSome"/>
    <property type="evidence" value="ECO:0007669"/>
    <property type="project" value="InterPro"/>
</dbReference>
<dbReference type="Pfam" id="PF14782">
    <property type="entry name" value="BBS2_GAE"/>
    <property type="match status" value="1"/>
</dbReference>
<dbReference type="GO" id="GO:0036064">
    <property type="term" value="C:ciliary basal body"/>
    <property type="evidence" value="ECO:0007669"/>
    <property type="project" value="TreeGrafter"/>
</dbReference>
<evidence type="ECO:0000256" key="1">
    <source>
        <dbReference type="ARBA" id="ARBA00004138"/>
    </source>
</evidence>
<evidence type="ECO:0000259" key="8">
    <source>
        <dbReference type="Pfam" id="PF14783"/>
    </source>
</evidence>
<dbReference type="InterPro" id="IPR029333">
    <property type="entry name" value="BBS2_GAE_dom"/>
</dbReference>
<evidence type="ECO:0008006" key="13">
    <source>
        <dbReference type="Google" id="ProtNLM"/>
    </source>
</evidence>
<dbReference type="InterPro" id="IPR055379">
    <property type="entry name" value="BBS2_pf_dom"/>
</dbReference>
<feature type="domain" description="BBS2 platform" evidence="9">
    <location>
        <begin position="409"/>
        <end position="494"/>
    </location>
</feature>
<feature type="domain" description="Ciliary BBSome complex subunit 2 middle region" evidence="8">
    <location>
        <begin position="115"/>
        <end position="222"/>
    </location>
</feature>
<sequence length="638" mass="72026">MNVERQQDAIKFGIFRLIRNAQNTTELAINPIPMHCEVYRNLLHRWHCFIIFSLVDTYIDDSIENIPDGVTAIAIGKLNFMKDPAIIIGGNCSIQVFDCKGNEILWTVTGDNVRSIIVMDIDLDGSNELLVGSDDYEIREFKDDIIVNEISETSSICSLISFSIGRFAYALDNGTVGVYDKFRRVWRVKSKSSVNFLEKYDLDGDGKEELITGWSNGKIDARNSITGEVIFRDVLSNSIAGVVVGDYIRAGKCQLIVVSITGEVRGYDNTSLKVESGVQTNVIHDLLQKRQILMSELNNYTKASNEGQGIPEPCVLLTLSTNNSMILKAVTIFAEGIFEDETHVVHPDRECTSSELKIALLPPKDILLDIHIRAFVGSCVDNDQFHVFELTRQLPKFSMYLLVSFPEIEDIPESFVKFRLVERVQRLDLWLSQNFIVPQKTPVKTNGQDFWKVAISSLRDSSLTCVTFEKEVMSIYSVNLSLTADIVQTLASYLNLDQIDSIAEFPKVLDDLWENIQSVKTLQQNAVKLNASIADSSTLLKNLIVQAEDFRLLDDTSNMEKCLNDIFHIDKQMIQNHQVTCENHEQLLVTLKKINNIIQNASRLRVNNNRTDTITSYRQAVASENMTVLKKLIESGNK</sequence>
<keyword evidence="3" id="KW-0963">Cytoplasm</keyword>
<dbReference type="Gene3D" id="2.130.10.10">
    <property type="entry name" value="YVTN repeat-like/Quinoprotein amine dehydrogenase"/>
    <property type="match status" value="1"/>
</dbReference>
<comment type="caution">
    <text evidence="11">The sequence shown here is derived from an EMBL/GenBank/DDBJ whole genome shotgun (WGS) entry which is preliminary data.</text>
</comment>
<dbReference type="OrthoDB" id="2120021at2759"/>
<dbReference type="Pfam" id="PF23353">
    <property type="entry name" value="BBS2_hp"/>
    <property type="match status" value="1"/>
</dbReference>
<dbReference type="InterPro" id="IPR011047">
    <property type="entry name" value="Quinoprotein_ADH-like_sf"/>
</dbReference>
<accession>A0A6G0TYF3</accession>
<feature type="domain" description="BBS2 GAE" evidence="7">
    <location>
        <begin position="312"/>
        <end position="397"/>
    </location>
</feature>